<feature type="region of interest" description="Disordered" evidence="1">
    <location>
        <begin position="23"/>
        <end position="52"/>
    </location>
</feature>
<dbReference type="EMBL" id="JAULSW010000008">
    <property type="protein sequence ID" value="KAK3372468.1"/>
    <property type="molecule type" value="Genomic_DNA"/>
</dbReference>
<dbReference type="Pfam" id="PF20354">
    <property type="entry name" value="DUF6649"/>
    <property type="match status" value="1"/>
</dbReference>
<gene>
    <name evidence="2" type="ORF">B0H63DRAFT_297981</name>
</gene>
<evidence type="ECO:0000313" key="2">
    <source>
        <dbReference type="EMBL" id="KAK3372468.1"/>
    </source>
</evidence>
<feature type="compositionally biased region" description="Basic and acidic residues" evidence="1">
    <location>
        <begin position="43"/>
        <end position="52"/>
    </location>
</feature>
<evidence type="ECO:0000256" key="1">
    <source>
        <dbReference type="SAM" id="MobiDB-lite"/>
    </source>
</evidence>
<reference evidence="2" key="1">
    <citation type="journal article" date="2023" name="Mol. Phylogenet. Evol.">
        <title>Genome-scale phylogeny and comparative genomics of the fungal order Sordariales.</title>
        <authorList>
            <person name="Hensen N."/>
            <person name="Bonometti L."/>
            <person name="Westerberg I."/>
            <person name="Brannstrom I.O."/>
            <person name="Guillou S."/>
            <person name="Cros-Aarteil S."/>
            <person name="Calhoun S."/>
            <person name="Haridas S."/>
            <person name="Kuo A."/>
            <person name="Mondo S."/>
            <person name="Pangilinan J."/>
            <person name="Riley R."/>
            <person name="LaButti K."/>
            <person name="Andreopoulos B."/>
            <person name="Lipzen A."/>
            <person name="Chen C."/>
            <person name="Yan M."/>
            <person name="Daum C."/>
            <person name="Ng V."/>
            <person name="Clum A."/>
            <person name="Steindorff A."/>
            <person name="Ohm R.A."/>
            <person name="Martin F."/>
            <person name="Silar P."/>
            <person name="Natvig D.O."/>
            <person name="Lalanne C."/>
            <person name="Gautier V."/>
            <person name="Ament-Velasquez S.L."/>
            <person name="Kruys A."/>
            <person name="Hutchinson M.I."/>
            <person name="Powell A.J."/>
            <person name="Barry K."/>
            <person name="Miller A.N."/>
            <person name="Grigoriev I.V."/>
            <person name="Debuchy R."/>
            <person name="Gladieux P."/>
            <person name="Hiltunen Thoren M."/>
            <person name="Johannesson H."/>
        </authorList>
    </citation>
    <scope>NUCLEOTIDE SEQUENCE</scope>
    <source>
        <strain evidence="2">CBS 232.78</strain>
    </source>
</reference>
<dbReference type="AlphaFoldDB" id="A0AAE0K963"/>
<feature type="region of interest" description="Disordered" evidence="1">
    <location>
        <begin position="246"/>
        <end position="267"/>
    </location>
</feature>
<name>A0AAE0K963_9PEZI</name>
<accession>A0AAE0K963</accession>
<protein>
    <submittedName>
        <fullName evidence="2">Uncharacterized protein</fullName>
    </submittedName>
</protein>
<dbReference type="Proteomes" id="UP001285441">
    <property type="component" value="Unassembled WGS sequence"/>
</dbReference>
<feature type="compositionally biased region" description="Acidic residues" evidence="1">
    <location>
        <begin position="257"/>
        <end position="267"/>
    </location>
</feature>
<evidence type="ECO:0000313" key="3">
    <source>
        <dbReference type="Proteomes" id="UP001285441"/>
    </source>
</evidence>
<proteinExistence type="predicted"/>
<sequence>MLAHPVAQNLEMDGIGMDHRFHHHQQLGLPPPTPQVLRRKRKADAPPDNNERLSKRLSLLNLEQSGQKLYVPVENSQVQSASPSAITAGYSSSPRNSNLLRHASSAEDDSVMQLDDTKHKVYIYNLEDELSSESEAEDANSKLVFLSDIEKHMRSNRILPDHILNSCHRPNAADLAGKELVLYRVPSSITVPEEQDNVRKAILEARARLREKLKAELQNSPAIGSLAGSQAVPHFPQMTNGFFPTDVPAIDPLAPPQEEDADAMELD</sequence>
<organism evidence="2 3">
    <name type="scientific">Podospora didyma</name>
    <dbReference type="NCBI Taxonomy" id="330526"/>
    <lineage>
        <taxon>Eukaryota</taxon>
        <taxon>Fungi</taxon>
        <taxon>Dikarya</taxon>
        <taxon>Ascomycota</taxon>
        <taxon>Pezizomycotina</taxon>
        <taxon>Sordariomycetes</taxon>
        <taxon>Sordariomycetidae</taxon>
        <taxon>Sordariales</taxon>
        <taxon>Podosporaceae</taxon>
        <taxon>Podospora</taxon>
    </lineage>
</organism>
<reference evidence="2" key="2">
    <citation type="submission" date="2023-06" db="EMBL/GenBank/DDBJ databases">
        <authorList>
            <consortium name="Lawrence Berkeley National Laboratory"/>
            <person name="Haridas S."/>
            <person name="Hensen N."/>
            <person name="Bonometti L."/>
            <person name="Westerberg I."/>
            <person name="Brannstrom I.O."/>
            <person name="Guillou S."/>
            <person name="Cros-Aarteil S."/>
            <person name="Calhoun S."/>
            <person name="Kuo A."/>
            <person name="Mondo S."/>
            <person name="Pangilinan J."/>
            <person name="Riley R."/>
            <person name="LaButti K."/>
            <person name="Andreopoulos B."/>
            <person name="Lipzen A."/>
            <person name="Chen C."/>
            <person name="Yanf M."/>
            <person name="Daum C."/>
            <person name="Ng V."/>
            <person name="Clum A."/>
            <person name="Steindorff A."/>
            <person name="Ohm R."/>
            <person name="Martin F."/>
            <person name="Silar P."/>
            <person name="Natvig D."/>
            <person name="Lalanne C."/>
            <person name="Gautier V."/>
            <person name="Ament-velasquez S.L."/>
            <person name="Kruys A."/>
            <person name="Hutchinson M.I."/>
            <person name="Powell A.J."/>
            <person name="Barry K."/>
            <person name="Miller A.N."/>
            <person name="Grigoriev I.V."/>
            <person name="Debuchy R."/>
            <person name="Gladieux P."/>
            <person name="Thoren M.H."/>
            <person name="Johannesson H."/>
        </authorList>
    </citation>
    <scope>NUCLEOTIDE SEQUENCE</scope>
    <source>
        <strain evidence="2">CBS 232.78</strain>
    </source>
</reference>
<keyword evidence="3" id="KW-1185">Reference proteome</keyword>
<dbReference type="InterPro" id="IPR046591">
    <property type="entry name" value="DUF6649"/>
</dbReference>
<comment type="caution">
    <text evidence="2">The sequence shown here is derived from an EMBL/GenBank/DDBJ whole genome shotgun (WGS) entry which is preliminary data.</text>
</comment>